<dbReference type="GO" id="GO:0006313">
    <property type="term" value="P:DNA transposition"/>
    <property type="evidence" value="ECO:0007669"/>
    <property type="project" value="UniProtKB-UniRule"/>
</dbReference>
<name>A0A6N9TVB9_STRHA</name>
<dbReference type="RefSeq" id="WP_164343378.1">
    <property type="nucleotide sequence ID" value="NZ_JAAGLQ010000164.1"/>
</dbReference>
<keyword evidence="3 6" id="KW-0815">Transposition</keyword>
<evidence type="ECO:0000256" key="6">
    <source>
        <dbReference type="RuleBase" id="RU365089"/>
    </source>
</evidence>
<dbReference type="EMBL" id="JAAGLQ010000164">
    <property type="protein sequence ID" value="NEA15450.1"/>
    <property type="molecule type" value="Genomic_DNA"/>
</dbReference>
<evidence type="ECO:0000313" key="8">
    <source>
        <dbReference type="EMBL" id="NEA15450.1"/>
    </source>
</evidence>
<reference evidence="8 9" key="1">
    <citation type="submission" date="2020-01" db="EMBL/GenBank/DDBJ databases">
        <title>Insect and environment-associated Actinomycetes.</title>
        <authorList>
            <person name="Currrie C."/>
            <person name="Chevrette M."/>
            <person name="Carlson C."/>
            <person name="Stubbendieck R."/>
            <person name="Wendt-Pienkowski E."/>
        </authorList>
    </citation>
    <scope>NUCLEOTIDE SEQUENCE [LARGE SCALE GENOMIC DNA]</scope>
    <source>
        <strain evidence="8 9">SID11342</strain>
    </source>
</reference>
<sequence>MTSDNVTEAESVKAAEPQPAKKVDDQLIDELVGRAQAEGLQLTGEGGLLQQLTKRLLESALEGEITDHLGYDKHDPAGKNGGNSRNGTRGKTVLTDVGPVEIAVPRDREGSFEPKIVKKRQKRLSGVDEMVISLAAKGLTTGEVQAHLSEVYGADVSRQTISTITDKVLEGMAEWQNRPLDAVYPVIFIDAIHVKIRDGAVANRPIYVALAVTVESRRDILGLWAGDGGEGAKHWMHILTEIKNRGVNDVLMLVCDGLKGL</sequence>
<evidence type="ECO:0000256" key="2">
    <source>
        <dbReference type="ARBA" id="ARBA00010961"/>
    </source>
</evidence>
<dbReference type="GO" id="GO:0003677">
    <property type="term" value="F:DNA binding"/>
    <property type="evidence" value="ECO:0007669"/>
    <property type="project" value="UniProtKB-UniRule"/>
</dbReference>
<keyword evidence="4 6" id="KW-0238">DNA-binding</keyword>
<feature type="region of interest" description="Disordered" evidence="7">
    <location>
        <begin position="1"/>
        <end position="21"/>
    </location>
</feature>
<dbReference type="Pfam" id="PF00872">
    <property type="entry name" value="Transposase_mut"/>
    <property type="match status" value="1"/>
</dbReference>
<proteinExistence type="inferred from homology"/>
<dbReference type="GO" id="GO:0004803">
    <property type="term" value="F:transposase activity"/>
    <property type="evidence" value="ECO:0007669"/>
    <property type="project" value="UniProtKB-UniRule"/>
</dbReference>
<comment type="caution">
    <text evidence="8">The sequence shown here is derived from an EMBL/GenBank/DDBJ whole genome shotgun (WGS) entry which is preliminary data.</text>
</comment>
<dbReference type="Proteomes" id="UP000471293">
    <property type="component" value="Unassembled WGS sequence"/>
</dbReference>
<dbReference type="PANTHER" id="PTHR33217">
    <property type="entry name" value="TRANSPOSASE FOR INSERTION SEQUENCE ELEMENT IS1081"/>
    <property type="match status" value="1"/>
</dbReference>
<gene>
    <name evidence="8" type="ORF">G3I29_07880</name>
</gene>
<comment type="function">
    <text evidence="1 6">Required for the transposition of the insertion element.</text>
</comment>
<keyword evidence="6" id="KW-0814">Transposable element</keyword>
<evidence type="ECO:0000256" key="4">
    <source>
        <dbReference type="ARBA" id="ARBA00023125"/>
    </source>
</evidence>
<dbReference type="PANTHER" id="PTHR33217:SF8">
    <property type="entry name" value="MUTATOR FAMILY TRANSPOSASE"/>
    <property type="match status" value="1"/>
</dbReference>
<evidence type="ECO:0000256" key="1">
    <source>
        <dbReference type="ARBA" id="ARBA00002190"/>
    </source>
</evidence>
<feature type="compositionally biased region" description="Basic and acidic residues" evidence="7">
    <location>
        <begin position="68"/>
        <end position="77"/>
    </location>
</feature>
<evidence type="ECO:0000256" key="7">
    <source>
        <dbReference type="SAM" id="MobiDB-lite"/>
    </source>
</evidence>
<accession>A0A6N9TVB9</accession>
<dbReference type="NCBIfam" id="NF033543">
    <property type="entry name" value="transpos_IS256"/>
    <property type="match status" value="1"/>
</dbReference>
<keyword evidence="5 6" id="KW-0233">DNA recombination</keyword>
<organism evidence="8 9">
    <name type="scientific">Streptomyces halstedii</name>
    <dbReference type="NCBI Taxonomy" id="1944"/>
    <lineage>
        <taxon>Bacteria</taxon>
        <taxon>Bacillati</taxon>
        <taxon>Actinomycetota</taxon>
        <taxon>Actinomycetes</taxon>
        <taxon>Kitasatosporales</taxon>
        <taxon>Streptomycetaceae</taxon>
        <taxon>Streptomyces</taxon>
    </lineage>
</organism>
<dbReference type="InterPro" id="IPR001207">
    <property type="entry name" value="Transposase_mutator"/>
</dbReference>
<protein>
    <recommendedName>
        <fullName evidence="6">Mutator family transposase</fullName>
    </recommendedName>
</protein>
<evidence type="ECO:0000256" key="5">
    <source>
        <dbReference type="ARBA" id="ARBA00023172"/>
    </source>
</evidence>
<dbReference type="AlphaFoldDB" id="A0A6N9TVB9"/>
<feature type="region of interest" description="Disordered" evidence="7">
    <location>
        <begin position="68"/>
        <end position="92"/>
    </location>
</feature>
<comment type="similarity">
    <text evidence="2 6">Belongs to the transposase mutator family.</text>
</comment>
<feature type="non-terminal residue" evidence="8">
    <location>
        <position position="261"/>
    </location>
</feature>
<evidence type="ECO:0000313" key="9">
    <source>
        <dbReference type="Proteomes" id="UP000471293"/>
    </source>
</evidence>
<evidence type="ECO:0000256" key="3">
    <source>
        <dbReference type="ARBA" id="ARBA00022578"/>
    </source>
</evidence>